<dbReference type="Proteomes" id="UP000688137">
    <property type="component" value="Unassembled WGS sequence"/>
</dbReference>
<dbReference type="OMA" id="WWRTERR"/>
<dbReference type="InterPro" id="IPR039207">
    <property type="entry name" value="MMTAG2-like"/>
</dbReference>
<sequence>MHQNNADLIRPGCRGGHDQFNWESLRTMKYHDREQYLGQTTIIGYLDKGGKWRKKDWYIKSEDRNGLDLNKLDDEFKNAKEEDERRIRIALGIEQPDDQKQMQVKLTKEEIVQLTKKSKIDFDDELNNEKKGLGNGPMQKQTKNTEAQYLLEAYGHQDQYQVQVKKEEDGCIEKKIKKDKKKKEKKDKKNKENKNKEEKKHKKHKDNEDKKERKKKK</sequence>
<protein>
    <recommendedName>
        <fullName evidence="2">Multiple myeloma tumor-associated protein 2-like N-terminal domain-containing protein</fullName>
    </recommendedName>
</protein>
<keyword evidence="4" id="KW-1185">Reference proteome</keyword>
<dbReference type="AlphaFoldDB" id="A0A8S1MW39"/>
<feature type="compositionally biased region" description="Basic and acidic residues" evidence="1">
    <location>
        <begin position="164"/>
        <end position="176"/>
    </location>
</feature>
<organism evidence="3 4">
    <name type="scientific">Paramecium primaurelia</name>
    <dbReference type="NCBI Taxonomy" id="5886"/>
    <lineage>
        <taxon>Eukaryota</taxon>
        <taxon>Sar</taxon>
        <taxon>Alveolata</taxon>
        <taxon>Ciliophora</taxon>
        <taxon>Intramacronucleata</taxon>
        <taxon>Oligohymenophorea</taxon>
        <taxon>Peniculida</taxon>
        <taxon>Parameciidae</taxon>
        <taxon>Paramecium</taxon>
    </lineage>
</organism>
<proteinExistence type="predicted"/>
<reference evidence="3" key="1">
    <citation type="submission" date="2021-01" db="EMBL/GenBank/DDBJ databases">
        <authorList>
            <consortium name="Genoscope - CEA"/>
            <person name="William W."/>
        </authorList>
    </citation>
    <scope>NUCLEOTIDE SEQUENCE</scope>
</reference>
<name>A0A8S1MW39_PARPR</name>
<comment type="caution">
    <text evidence="3">The sequence shown here is derived from an EMBL/GenBank/DDBJ whole genome shotgun (WGS) entry which is preliminary data.</text>
</comment>
<dbReference type="EMBL" id="CAJJDM010000073">
    <property type="protein sequence ID" value="CAD8083602.1"/>
    <property type="molecule type" value="Genomic_DNA"/>
</dbReference>
<evidence type="ECO:0000256" key="1">
    <source>
        <dbReference type="SAM" id="MobiDB-lite"/>
    </source>
</evidence>
<accession>A0A8S1MW39</accession>
<feature type="region of interest" description="Disordered" evidence="1">
    <location>
        <begin position="156"/>
        <end position="217"/>
    </location>
</feature>
<gene>
    <name evidence="3" type="ORF">PPRIM_AZ9-3.1.T0700142</name>
</gene>
<dbReference type="Pfam" id="PF10159">
    <property type="entry name" value="MMtag"/>
    <property type="match status" value="1"/>
</dbReference>
<feature type="compositionally biased region" description="Basic residues" evidence="1">
    <location>
        <begin position="177"/>
        <end position="186"/>
    </location>
</feature>
<dbReference type="PANTHER" id="PTHR14580">
    <property type="entry name" value="MULTIPLE MYELOMA TUMOR-ASSOCIATED PROTEIN 2 FAMILY MEMBER"/>
    <property type="match status" value="1"/>
</dbReference>
<evidence type="ECO:0000313" key="4">
    <source>
        <dbReference type="Proteomes" id="UP000688137"/>
    </source>
</evidence>
<feature type="compositionally biased region" description="Basic and acidic residues" evidence="1">
    <location>
        <begin position="187"/>
        <end position="198"/>
    </location>
</feature>
<dbReference type="InterPro" id="IPR019315">
    <property type="entry name" value="MMTA2_N"/>
</dbReference>
<feature type="domain" description="Multiple myeloma tumor-associated protein 2-like N-terminal" evidence="2">
    <location>
        <begin position="12"/>
        <end position="92"/>
    </location>
</feature>
<evidence type="ECO:0000313" key="3">
    <source>
        <dbReference type="EMBL" id="CAD8083602.1"/>
    </source>
</evidence>
<dbReference type="PANTHER" id="PTHR14580:SF0">
    <property type="entry name" value="MULTIPLE MYELOMA TUMOR-ASSOCIATED PROTEIN 2"/>
    <property type="match status" value="1"/>
</dbReference>
<evidence type="ECO:0000259" key="2">
    <source>
        <dbReference type="Pfam" id="PF10159"/>
    </source>
</evidence>